<sequence>MSAPEPPAAGARIGEWVVCMSRKAGGPYFFNPRTRASLWWSASLPHGWGKEVGEDRSEVFVGLHSGRRCTERPQAPDVAKRGRAEGSFDAAPAGKRARPAVGASATRTSMPQSSPSAGSVSEPLVQPAQATALPRLPSGWVQQGFPDERPGPAASAVARAVEQAESREKHGPLFSAVHALVLAQLLDAAAASAKRAESGRVTVLDLGAGLGRSTKFIVEHLRSRGLQPTVVAVDCWHAPFAGAMLSDHGHRGLAKATWSLCEPDAATAAAERPAAAAAAAGGAPSRGQRLRAGPTHMRAFLERLWDLREDVLPFRQILPTGLSKLRGDGIEPDVVFVDADLDRQRVRRLLRAVIECFPNAAICGGGWNLSLGVQQGVMDVQGTAWTLTGHLIKQSRNKEEHTAVLASSRVAAEDVELAESDAAWVGNLVQLLERRDDGPRVFQLCRGRGRSVTAARAAVASTQGGVLPGEDPSRTWIDCSQLGSKRQLTALAVAAKNGRRDSVRALIASGARVNVQAAHSRGAYFPLQLAAFAGHEQVVRLLLRAGARCDLKTKWNKPAVAEAKKPAVIAMLRAVEALPPGAGPEDVRRAVGRDVMDDPEEARRDELALRGVYEPPARQAGPPRGE</sequence>
<evidence type="ECO:0000256" key="4">
    <source>
        <dbReference type="SAM" id="MobiDB-lite"/>
    </source>
</evidence>
<evidence type="ECO:0000256" key="2">
    <source>
        <dbReference type="ARBA" id="ARBA00023043"/>
    </source>
</evidence>
<dbReference type="SMART" id="SM00248">
    <property type="entry name" value="ANK"/>
    <property type="match status" value="2"/>
</dbReference>
<dbReference type="Gene3D" id="1.25.40.20">
    <property type="entry name" value="Ankyrin repeat-containing domain"/>
    <property type="match status" value="1"/>
</dbReference>
<reference evidence="5 6" key="1">
    <citation type="submission" date="2019-07" db="EMBL/GenBank/DDBJ databases">
        <title>Genomes of Cafeteria roenbergensis.</title>
        <authorList>
            <person name="Fischer M.G."/>
            <person name="Hackl T."/>
            <person name="Roman M."/>
        </authorList>
    </citation>
    <scope>NUCLEOTIDE SEQUENCE [LARGE SCALE GENOMIC DNA]</scope>
    <source>
        <strain evidence="5 6">E4-10P</strain>
    </source>
</reference>
<dbReference type="OrthoDB" id="194358at2759"/>
<keyword evidence="2 3" id="KW-0040">ANK repeat</keyword>
<dbReference type="GO" id="GO:0085020">
    <property type="term" value="P:protein K6-linked ubiquitination"/>
    <property type="evidence" value="ECO:0007669"/>
    <property type="project" value="TreeGrafter"/>
</dbReference>
<gene>
    <name evidence="5" type="ORF">FNF27_00890</name>
</gene>
<dbReference type="InterPro" id="IPR036770">
    <property type="entry name" value="Ankyrin_rpt-contain_sf"/>
</dbReference>
<dbReference type="PANTHER" id="PTHR24171">
    <property type="entry name" value="ANKYRIN REPEAT DOMAIN-CONTAINING PROTEIN 39-RELATED"/>
    <property type="match status" value="1"/>
</dbReference>
<proteinExistence type="predicted"/>
<dbReference type="InterPro" id="IPR029063">
    <property type="entry name" value="SAM-dependent_MTases_sf"/>
</dbReference>
<dbReference type="InterPro" id="IPR002110">
    <property type="entry name" value="Ankyrin_rpt"/>
</dbReference>
<evidence type="ECO:0000313" key="6">
    <source>
        <dbReference type="Proteomes" id="UP000322899"/>
    </source>
</evidence>
<dbReference type="PROSITE" id="PS50297">
    <property type="entry name" value="ANK_REP_REGION"/>
    <property type="match status" value="2"/>
</dbReference>
<accession>A0A5A8EKN9</accession>
<organism evidence="5 6">
    <name type="scientific">Cafeteria roenbergensis</name>
    <name type="common">Marine flagellate</name>
    <dbReference type="NCBI Taxonomy" id="33653"/>
    <lineage>
        <taxon>Eukaryota</taxon>
        <taxon>Sar</taxon>
        <taxon>Stramenopiles</taxon>
        <taxon>Bigyra</taxon>
        <taxon>Opalozoa</taxon>
        <taxon>Bicosoecida</taxon>
        <taxon>Cafeteriaceae</taxon>
        <taxon>Cafeteria</taxon>
    </lineage>
</organism>
<dbReference type="Proteomes" id="UP000322899">
    <property type="component" value="Unassembled WGS sequence"/>
</dbReference>
<feature type="compositionally biased region" description="Polar residues" evidence="4">
    <location>
        <begin position="105"/>
        <end position="119"/>
    </location>
</feature>
<protein>
    <submittedName>
        <fullName evidence="5">Uncharacterized protein</fullName>
    </submittedName>
</protein>
<dbReference type="AlphaFoldDB" id="A0A5A8EKN9"/>
<keyword evidence="1" id="KW-0677">Repeat</keyword>
<comment type="caution">
    <text evidence="5">The sequence shown here is derived from an EMBL/GenBank/DDBJ whole genome shotgun (WGS) entry which is preliminary data.</text>
</comment>
<dbReference type="EMBL" id="VLTO01000003">
    <property type="protein sequence ID" value="KAA0177718.1"/>
    <property type="molecule type" value="Genomic_DNA"/>
</dbReference>
<dbReference type="PANTHER" id="PTHR24171:SF8">
    <property type="entry name" value="BRCA1-ASSOCIATED RING DOMAIN PROTEIN 1"/>
    <property type="match status" value="1"/>
</dbReference>
<feature type="compositionally biased region" description="Basic and acidic residues" evidence="4">
    <location>
        <begin position="585"/>
        <end position="608"/>
    </location>
</feature>
<evidence type="ECO:0000256" key="3">
    <source>
        <dbReference type="PROSITE-ProRule" id="PRU00023"/>
    </source>
</evidence>
<dbReference type="SUPFAM" id="SSF48403">
    <property type="entry name" value="Ankyrin repeat"/>
    <property type="match status" value="1"/>
</dbReference>
<dbReference type="Pfam" id="PF12796">
    <property type="entry name" value="Ank_2"/>
    <property type="match status" value="1"/>
</dbReference>
<feature type="region of interest" description="Disordered" evidence="4">
    <location>
        <begin position="582"/>
        <end position="626"/>
    </location>
</feature>
<dbReference type="SUPFAM" id="SSF53335">
    <property type="entry name" value="S-adenosyl-L-methionine-dependent methyltransferases"/>
    <property type="match status" value="1"/>
</dbReference>
<feature type="repeat" description="ANK" evidence="3">
    <location>
        <begin position="486"/>
        <end position="518"/>
    </location>
</feature>
<name>A0A5A8EKN9_CAFRO</name>
<feature type="repeat" description="ANK" evidence="3">
    <location>
        <begin position="522"/>
        <end position="554"/>
    </location>
</feature>
<dbReference type="PROSITE" id="PS50088">
    <property type="entry name" value="ANK_REPEAT"/>
    <property type="match status" value="2"/>
</dbReference>
<dbReference type="GO" id="GO:0004842">
    <property type="term" value="F:ubiquitin-protein transferase activity"/>
    <property type="evidence" value="ECO:0007669"/>
    <property type="project" value="TreeGrafter"/>
</dbReference>
<evidence type="ECO:0000256" key="1">
    <source>
        <dbReference type="ARBA" id="ARBA00022737"/>
    </source>
</evidence>
<evidence type="ECO:0000313" key="5">
    <source>
        <dbReference type="EMBL" id="KAA0177718.1"/>
    </source>
</evidence>
<feature type="region of interest" description="Disordered" evidence="4">
    <location>
        <begin position="70"/>
        <end position="125"/>
    </location>
</feature>